<feature type="domain" description="Damage-control phosphatase ARMT1-like metal-binding" evidence="8">
    <location>
        <begin position="14"/>
        <end position="240"/>
    </location>
</feature>
<dbReference type="InterPro" id="IPR002791">
    <property type="entry name" value="ARMT1-like_metal-bd"/>
</dbReference>
<keyword evidence="6" id="KW-0464">Manganese</keyword>
<evidence type="ECO:0000256" key="2">
    <source>
        <dbReference type="ARBA" id="ARBA00001936"/>
    </source>
</evidence>
<dbReference type="GO" id="GO:0046872">
    <property type="term" value="F:metal ion binding"/>
    <property type="evidence" value="ECO:0007669"/>
    <property type="project" value="UniProtKB-KW"/>
</dbReference>
<accession>A0A3B0W165</accession>
<dbReference type="Gene3D" id="3.40.50.10880">
    <property type="entry name" value="Uncharacterised protein PF01937, DUF89, domain 3"/>
    <property type="match status" value="1"/>
</dbReference>
<comment type="similarity">
    <text evidence="3">Belongs to the damage-control phosphatase family. Sugar phosphate phosphatase III subfamily.</text>
</comment>
<proteinExistence type="inferred from homology"/>
<dbReference type="PANTHER" id="PTHR12260:SF6">
    <property type="entry name" value="DAMAGE-CONTROL PHOSPHATASE ARMT1"/>
    <property type="match status" value="1"/>
</dbReference>
<protein>
    <recommendedName>
        <fullName evidence="8">Damage-control phosphatase ARMT1-like metal-binding domain-containing protein</fullName>
    </recommendedName>
</protein>
<evidence type="ECO:0000256" key="4">
    <source>
        <dbReference type="ARBA" id="ARBA00022723"/>
    </source>
</evidence>
<comment type="catalytic activity">
    <reaction evidence="1">
        <text>beta-D-fructose 1-phosphate + H2O = D-fructose + phosphate</text>
        <dbReference type="Rhea" id="RHEA:35603"/>
        <dbReference type="ChEBI" id="CHEBI:15377"/>
        <dbReference type="ChEBI" id="CHEBI:37721"/>
        <dbReference type="ChEBI" id="CHEBI:43474"/>
        <dbReference type="ChEBI" id="CHEBI:138881"/>
    </reaction>
</comment>
<reference evidence="9" key="1">
    <citation type="submission" date="2018-06" db="EMBL/GenBank/DDBJ databases">
        <authorList>
            <person name="Zhirakovskaya E."/>
        </authorList>
    </citation>
    <scope>NUCLEOTIDE SEQUENCE</scope>
</reference>
<organism evidence="9">
    <name type="scientific">hydrothermal vent metagenome</name>
    <dbReference type="NCBI Taxonomy" id="652676"/>
    <lineage>
        <taxon>unclassified sequences</taxon>
        <taxon>metagenomes</taxon>
        <taxon>ecological metagenomes</taxon>
    </lineage>
</organism>
<dbReference type="InterPro" id="IPR039763">
    <property type="entry name" value="ARMT1"/>
</dbReference>
<name>A0A3B0W165_9ZZZZ</name>
<evidence type="ECO:0000256" key="7">
    <source>
        <dbReference type="ARBA" id="ARBA00048809"/>
    </source>
</evidence>
<dbReference type="PANTHER" id="PTHR12260">
    <property type="entry name" value="DAMAGE-CONTROL PHOSPHATASE ARMT1"/>
    <property type="match status" value="1"/>
</dbReference>
<evidence type="ECO:0000256" key="5">
    <source>
        <dbReference type="ARBA" id="ARBA00022801"/>
    </source>
</evidence>
<evidence type="ECO:0000256" key="1">
    <source>
        <dbReference type="ARBA" id="ARBA00001326"/>
    </source>
</evidence>
<keyword evidence="4" id="KW-0479">Metal-binding</keyword>
<dbReference type="AlphaFoldDB" id="A0A3B0W165"/>
<evidence type="ECO:0000259" key="8">
    <source>
        <dbReference type="Pfam" id="PF01937"/>
    </source>
</evidence>
<dbReference type="Pfam" id="PF01937">
    <property type="entry name" value="ARMT1-like_dom"/>
    <property type="match status" value="1"/>
</dbReference>
<evidence type="ECO:0000256" key="6">
    <source>
        <dbReference type="ARBA" id="ARBA00023211"/>
    </source>
</evidence>
<dbReference type="GO" id="GO:0006974">
    <property type="term" value="P:DNA damage response"/>
    <property type="evidence" value="ECO:0007669"/>
    <property type="project" value="TreeGrafter"/>
</dbReference>
<dbReference type="GO" id="GO:0016791">
    <property type="term" value="F:phosphatase activity"/>
    <property type="evidence" value="ECO:0007669"/>
    <property type="project" value="TreeGrafter"/>
</dbReference>
<keyword evidence="5" id="KW-0378">Hydrolase</keyword>
<dbReference type="InterPro" id="IPR036075">
    <property type="entry name" value="ARMT-1-like_metal-bd_sf"/>
</dbReference>
<feature type="non-terminal residue" evidence="9">
    <location>
        <position position="1"/>
    </location>
</feature>
<dbReference type="EMBL" id="UOEU01001003">
    <property type="protein sequence ID" value="VAW43029.1"/>
    <property type="molecule type" value="Genomic_DNA"/>
</dbReference>
<dbReference type="GO" id="GO:0005634">
    <property type="term" value="C:nucleus"/>
    <property type="evidence" value="ECO:0007669"/>
    <property type="project" value="TreeGrafter"/>
</dbReference>
<evidence type="ECO:0000313" key="9">
    <source>
        <dbReference type="EMBL" id="VAW43029.1"/>
    </source>
</evidence>
<evidence type="ECO:0000256" key="3">
    <source>
        <dbReference type="ARBA" id="ARBA00009519"/>
    </source>
</evidence>
<comment type="catalytic activity">
    <reaction evidence="7">
        <text>beta-D-fructose 6-phosphate = dihydroxyacetone + D-glyceraldehyde 3-phosphate</text>
        <dbReference type="Rhea" id="RHEA:28002"/>
        <dbReference type="ChEBI" id="CHEBI:16016"/>
        <dbReference type="ChEBI" id="CHEBI:57634"/>
        <dbReference type="ChEBI" id="CHEBI:59776"/>
    </reaction>
</comment>
<comment type="cofactor">
    <cofactor evidence="2">
        <name>Mn(2+)</name>
        <dbReference type="ChEBI" id="CHEBI:29035"/>
    </cofactor>
</comment>
<sequence>VGQLNEMIVAGWQTDNFRQLLLADLWGNQADMSMWAANDANMPNHAAEADQLAHLLVDDGDAAQELLQNPVSQVDFIIDNAGFELVGDLCLADYLLATGQTAIVRFHLKLFPTFVSDATLLDVEITVAQLRQDDELGWQKAGERWTDYLINGRLQLTTHPFWTSPHPLWQLPASLSQKLAAATLIISKGDANYRRALGDAQWPYTTPFANIVSYLPVPALFLRTCKSEILAGLAEGQEAQLAAQEDDWLINGRWGVMQLAYPKKNRPV</sequence>
<dbReference type="SUPFAM" id="SSF111321">
    <property type="entry name" value="AF1104-like"/>
    <property type="match status" value="1"/>
</dbReference>
<gene>
    <name evidence="9" type="ORF">MNBD_CHLOROFLEXI01-2917</name>
</gene>